<feature type="compositionally biased region" description="Polar residues" evidence="5">
    <location>
        <begin position="371"/>
        <end position="381"/>
    </location>
</feature>
<gene>
    <name evidence="7" type="ORF">C8A05DRAFT_17666</name>
</gene>
<feature type="region of interest" description="Disordered" evidence="5">
    <location>
        <begin position="367"/>
        <end position="388"/>
    </location>
</feature>
<dbReference type="SUPFAM" id="SSF54495">
    <property type="entry name" value="UBC-like"/>
    <property type="match status" value="1"/>
</dbReference>
<dbReference type="GO" id="GO:0016779">
    <property type="term" value="F:nucleotidyltransferase activity"/>
    <property type="evidence" value="ECO:0007669"/>
    <property type="project" value="UniProtKB-KW"/>
</dbReference>
<reference evidence="7" key="2">
    <citation type="submission" date="2023-05" db="EMBL/GenBank/DDBJ databases">
        <authorList>
            <consortium name="Lawrence Berkeley National Laboratory"/>
            <person name="Steindorff A."/>
            <person name="Hensen N."/>
            <person name="Bonometti L."/>
            <person name="Westerberg I."/>
            <person name="Brannstrom I.O."/>
            <person name="Guillou S."/>
            <person name="Cros-Aarteil S."/>
            <person name="Calhoun S."/>
            <person name="Haridas S."/>
            <person name="Kuo A."/>
            <person name="Mondo S."/>
            <person name="Pangilinan J."/>
            <person name="Riley R."/>
            <person name="Labutti K."/>
            <person name="Andreopoulos B."/>
            <person name="Lipzen A."/>
            <person name="Chen C."/>
            <person name="Yanf M."/>
            <person name="Daum C."/>
            <person name="Ng V."/>
            <person name="Clum A."/>
            <person name="Ohm R."/>
            <person name="Martin F."/>
            <person name="Silar P."/>
            <person name="Natvig D."/>
            <person name="Lalanne C."/>
            <person name="Gautier V."/>
            <person name="Ament-Velasquez S.L."/>
            <person name="Kruys A."/>
            <person name="Hutchinson M.I."/>
            <person name="Powell A.J."/>
            <person name="Barry K."/>
            <person name="Miller A.N."/>
            <person name="Grigoriev I.V."/>
            <person name="Debuchy R."/>
            <person name="Gladieux P."/>
            <person name="Thoren M.H."/>
            <person name="Johannesson H."/>
        </authorList>
    </citation>
    <scope>NUCLEOTIDE SEQUENCE</scope>
    <source>
        <strain evidence="7">CBS 103.79</strain>
    </source>
</reference>
<feature type="region of interest" description="Disordered" evidence="5">
    <location>
        <begin position="989"/>
        <end position="1032"/>
    </location>
</feature>
<reference evidence="7" key="1">
    <citation type="journal article" date="2023" name="Mol. Phylogenet. Evol.">
        <title>Genome-scale phylogeny and comparative genomics of the fungal order Sordariales.</title>
        <authorList>
            <person name="Hensen N."/>
            <person name="Bonometti L."/>
            <person name="Westerberg I."/>
            <person name="Brannstrom I.O."/>
            <person name="Guillou S."/>
            <person name="Cros-Aarteil S."/>
            <person name="Calhoun S."/>
            <person name="Haridas S."/>
            <person name="Kuo A."/>
            <person name="Mondo S."/>
            <person name="Pangilinan J."/>
            <person name="Riley R."/>
            <person name="LaButti K."/>
            <person name="Andreopoulos B."/>
            <person name="Lipzen A."/>
            <person name="Chen C."/>
            <person name="Yan M."/>
            <person name="Daum C."/>
            <person name="Ng V."/>
            <person name="Clum A."/>
            <person name="Steindorff A."/>
            <person name="Ohm R.A."/>
            <person name="Martin F."/>
            <person name="Silar P."/>
            <person name="Natvig D.O."/>
            <person name="Lalanne C."/>
            <person name="Gautier V."/>
            <person name="Ament-Velasquez S.L."/>
            <person name="Kruys A."/>
            <person name="Hutchinson M.I."/>
            <person name="Powell A.J."/>
            <person name="Barry K."/>
            <person name="Miller A.N."/>
            <person name="Grigoriev I.V."/>
            <person name="Debuchy R."/>
            <person name="Gladieux P."/>
            <person name="Hiltunen Thoren M."/>
            <person name="Johannesson H."/>
        </authorList>
    </citation>
    <scope>NUCLEOTIDE SEQUENCE</scope>
    <source>
        <strain evidence="7">CBS 103.79</strain>
    </source>
</reference>
<keyword evidence="3" id="KW-0548">Nucleotidyltransferase</keyword>
<evidence type="ECO:0000313" key="7">
    <source>
        <dbReference type="EMBL" id="KAK3899973.1"/>
    </source>
</evidence>
<protein>
    <recommendedName>
        <fullName evidence="6">UBC core domain-containing protein</fullName>
    </recommendedName>
</protein>
<dbReference type="InterPro" id="IPR012317">
    <property type="entry name" value="Poly(ADP-ribose)pol_cat_dom"/>
</dbReference>
<proteinExistence type="predicted"/>
<dbReference type="Proteomes" id="UP001303889">
    <property type="component" value="Unassembled WGS sequence"/>
</dbReference>
<dbReference type="Gene3D" id="3.90.228.10">
    <property type="match status" value="1"/>
</dbReference>
<dbReference type="GO" id="GO:0003950">
    <property type="term" value="F:NAD+ poly-ADP-ribosyltransferase activity"/>
    <property type="evidence" value="ECO:0007669"/>
    <property type="project" value="InterPro"/>
</dbReference>
<evidence type="ECO:0000256" key="3">
    <source>
        <dbReference type="ARBA" id="ARBA00022695"/>
    </source>
</evidence>
<keyword evidence="1" id="KW-0328">Glycosyltransferase</keyword>
<dbReference type="PROSITE" id="PS50127">
    <property type="entry name" value="UBC_2"/>
    <property type="match status" value="1"/>
</dbReference>
<dbReference type="PANTHER" id="PTHR21328">
    <property type="entry name" value="POLY ADP-RIBOSE POLYMERASE FAMILY, MEMBER PARP"/>
    <property type="match status" value="1"/>
</dbReference>
<dbReference type="SUPFAM" id="SSF56399">
    <property type="entry name" value="ADP-ribosylation"/>
    <property type="match status" value="1"/>
</dbReference>
<dbReference type="InterPro" id="IPR000608">
    <property type="entry name" value="UBC"/>
</dbReference>
<organism evidence="7 8">
    <name type="scientific">Staphylotrichum tortipilum</name>
    <dbReference type="NCBI Taxonomy" id="2831512"/>
    <lineage>
        <taxon>Eukaryota</taxon>
        <taxon>Fungi</taxon>
        <taxon>Dikarya</taxon>
        <taxon>Ascomycota</taxon>
        <taxon>Pezizomycotina</taxon>
        <taxon>Sordariomycetes</taxon>
        <taxon>Sordariomycetidae</taxon>
        <taxon>Sordariales</taxon>
        <taxon>Chaetomiaceae</taxon>
        <taxon>Staphylotrichum</taxon>
    </lineage>
</organism>
<feature type="region of interest" description="Disordered" evidence="5">
    <location>
        <begin position="898"/>
        <end position="922"/>
    </location>
</feature>
<dbReference type="CDD" id="cd23802">
    <property type="entry name" value="UBCc_UBE2Q"/>
    <property type="match status" value="1"/>
</dbReference>
<evidence type="ECO:0000256" key="5">
    <source>
        <dbReference type="SAM" id="MobiDB-lite"/>
    </source>
</evidence>
<keyword evidence="4" id="KW-0520">NAD</keyword>
<comment type="caution">
    <text evidence="7">The sequence shown here is derived from an EMBL/GenBank/DDBJ whole genome shotgun (WGS) entry which is preliminary data.</text>
</comment>
<evidence type="ECO:0000256" key="4">
    <source>
        <dbReference type="ARBA" id="ARBA00023027"/>
    </source>
</evidence>
<dbReference type="Gene3D" id="3.10.110.10">
    <property type="entry name" value="Ubiquitin Conjugating Enzyme"/>
    <property type="match status" value="1"/>
</dbReference>
<evidence type="ECO:0000259" key="6">
    <source>
        <dbReference type="PROSITE" id="PS50127"/>
    </source>
</evidence>
<name>A0AAN6RRN2_9PEZI</name>
<dbReference type="Pfam" id="PF00644">
    <property type="entry name" value="PARP"/>
    <property type="match status" value="1"/>
</dbReference>
<dbReference type="AlphaFoldDB" id="A0AAN6RRN2"/>
<sequence length="1245" mass="136414">MSFKRFRADVVRATEKAASGAVFGVVDVANGVSDGEVVIKFRHESLRGDVRVHALAQDVSEYPDGNMFMLWAGHDDPPPPIVAAIKAAQDFLLGLSVYEMVTQVARHLEKEICPAFGTPADGLDDAMDSTDEVADEDDYDAAYDADYPSDGDEFGLPPSAAGRRARQTRKFSTTVSKPLLQRIKRDLRKVKNAGYKVGFLDSFGRTAASGIVSLSVRIDKLALSDEAMEAWDVKPTEYVVLLMRFEKTYDPLERALEQAASHTVVSFRIGKCAKYKPPLSQALHAFANSGHPLTADDSPLAGAEDPADDAAKFEKLFISNALEQFMCESFVSLLKLRAGQGLDWESANEHMLARIGLFMGDVDGYRPANPQAEQSRPQTPRGSCPPSARHAVLASDHLVEKDAAGERSLPLVAMQFAMRYFVKCTEYCLRCHRRLDKGFEALRPYVCSDPLCLFQYMAMGFGPSIEHEILTEPYVVDLLVSLCYSAVQPYYPRPHVPAPYGSVAPVEQKLAIRTLPVGLRIMVPDLSNMTANPWKARLEANGTRLVFEDQEVNDLAERLPPGKWLAFRVPGQSMAQHARVREVNTAARTAFIQVMAKSAAYWGTGYYAPTPDPGHPAFYNPAAATSNQADANIADVLPYDTDFDSLDHKSKGDAMRHVLDTLPSILEIEEWLTARPHCTLRSMENVSPAALSLLRWIVSSNRSCIFQVDRSRAIAWSRAGLGVGTAAVTPAAPAVQSPEPDGVAGRGRNREHERILGMDGWIQFRFAQGSPDKELRFNRALQEVAARKAIHEHPTIFAWHGSNLANWHSIVRTGLDFQDMRTGRAFGNGVYFSRQHATSIGYASTAQMWPNSDLHFTTCLSLNEVINAPDEFVSSNPHYVVSQLDWHQCRYLFVQTASGRGGRQPPKAKPADGESSSTSDQEFYPQATGREILGPDGAPLRIPLSAIPLRTVGPGPAAAMAFSPMKRTVQLLDDSDNDDGEDVAILYTDAESEDYCPPHKKSNSRASSVDIAGDRDRSAGPPTPASSSIDRALSDFEPGSLDLSTLPRLQPPSFATDAATKSLSRELVRLQMMQAKTPLHELGWYMNFDEISNLYQWIVELHSFEAALPLAQDMKAAGVRSIVLELRFGADFPFSPPFVRVVRPRFLTFLEGGGGHVTAGGAMCMELLTSSGWSPVNAMESLFLQVRLALCSLDPRPARLARGVVVGGAGRGDYGVAEAVEAYVRAAKMHGWAVPPNLRDTALGL</sequence>
<evidence type="ECO:0000313" key="8">
    <source>
        <dbReference type="Proteomes" id="UP001303889"/>
    </source>
</evidence>
<evidence type="ECO:0000256" key="2">
    <source>
        <dbReference type="ARBA" id="ARBA00022679"/>
    </source>
</evidence>
<dbReference type="InterPro" id="IPR051838">
    <property type="entry name" value="ARTD_PARP"/>
</dbReference>
<feature type="domain" description="UBC core" evidence="6">
    <location>
        <begin position="1058"/>
        <end position="1233"/>
    </location>
</feature>
<dbReference type="InterPro" id="IPR016135">
    <property type="entry name" value="UBQ-conjugating_enzyme/RWD"/>
</dbReference>
<accession>A0AAN6RRN2</accession>
<keyword evidence="2" id="KW-0808">Transferase</keyword>
<dbReference type="EMBL" id="MU855718">
    <property type="protein sequence ID" value="KAK3899973.1"/>
    <property type="molecule type" value="Genomic_DNA"/>
</dbReference>
<dbReference type="FunFam" id="3.10.110.10:FF:000107">
    <property type="entry name" value="Ubiquitin conjugating enzyme, putative"/>
    <property type="match status" value="1"/>
</dbReference>
<evidence type="ECO:0000256" key="1">
    <source>
        <dbReference type="ARBA" id="ARBA00022676"/>
    </source>
</evidence>
<keyword evidence="8" id="KW-1185">Reference proteome</keyword>